<feature type="transmembrane region" description="Helical" evidence="7">
    <location>
        <begin position="160"/>
        <end position="179"/>
    </location>
</feature>
<evidence type="ECO:0000256" key="5">
    <source>
        <dbReference type="ARBA" id="ARBA00023136"/>
    </source>
</evidence>
<comment type="caution">
    <text evidence="8">The sequence shown here is derived from an EMBL/GenBank/DDBJ whole genome shotgun (WGS) entry which is preliminary data.</text>
</comment>
<dbReference type="Proteomes" id="UP000192247">
    <property type="component" value="Unassembled WGS sequence"/>
</dbReference>
<keyword evidence="5 7" id="KW-0472">Membrane</keyword>
<sequence length="342" mass="37024">MMGQSGRGNRGGNSLAESAGKRQGSRSGGRQPAWPSAVSLDPLPISPSHLPGKPHTPHQISPPPSYSTLHCACDSCHGPPTTQPLYPECPLPTSHSACLSHHNNHYPSCACVSFHSSASFPCHSRFSAVREMSKPENNVGWLDLRRLYLSRAKLKASSRASALLSGFAMVAMVEINLPAGIPEPLLIAFCVCTTLLVSVHMLALMISTCILPNLEAVANLQERGIGIVAVSESPHDKMHLYIEAAWAFSTVFGILLFMAEIAVICWVVFIKVSFKAAMAGTIVLIPVVMLFTGFALHFYKNLVAHKFERSAQTVQELEDMVNQLQSGPQHRISSEGSQILHV</sequence>
<feature type="transmembrane region" description="Helical" evidence="7">
    <location>
        <begin position="245"/>
        <end position="270"/>
    </location>
</feature>
<evidence type="ECO:0000256" key="6">
    <source>
        <dbReference type="SAM" id="MobiDB-lite"/>
    </source>
</evidence>
<evidence type="ECO:0000313" key="9">
    <source>
        <dbReference type="Proteomes" id="UP000192247"/>
    </source>
</evidence>
<dbReference type="GO" id="GO:0002115">
    <property type="term" value="P:store-operated calcium entry"/>
    <property type="evidence" value="ECO:0007669"/>
    <property type="project" value="TreeGrafter"/>
</dbReference>
<proteinExistence type="inferred from homology"/>
<dbReference type="GO" id="GO:0015279">
    <property type="term" value="F:store-operated calcium channel activity"/>
    <property type="evidence" value="ECO:0007669"/>
    <property type="project" value="TreeGrafter"/>
</dbReference>
<feature type="transmembrane region" description="Helical" evidence="7">
    <location>
        <begin position="185"/>
        <end position="206"/>
    </location>
</feature>
<dbReference type="FunCoup" id="A0A1V9XA10">
    <property type="interactions" value="452"/>
</dbReference>
<evidence type="ECO:0000256" key="7">
    <source>
        <dbReference type="SAM" id="Phobius"/>
    </source>
</evidence>
<dbReference type="GO" id="GO:0016020">
    <property type="term" value="C:membrane"/>
    <property type="evidence" value="ECO:0007669"/>
    <property type="project" value="UniProtKB-SubCell"/>
</dbReference>
<name>A0A1V9XA10_9ACAR</name>
<evidence type="ECO:0000256" key="1">
    <source>
        <dbReference type="ARBA" id="ARBA00004141"/>
    </source>
</evidence>
<reference evidence="8 9" key="1">
    <citation type="journal article" date="2017" name="Gigascience">
        <title>Draft genome of the honey bee ectoparasitic mite, Tropilaelaps mercedesae, is shaped by the parasitic life history.</title>
        <authorList>
            <person name="Dong X."/>
            <person name="Armstrong S.D."/>
            <person name="Xia D."/>
            <person name="Makepeace B.L."/>
            <person name="Darby A.C."/>
            <person name="Kadowaki T."/>
        </authorList>
    </citation>
    <scope>NUCLEOTIDE SEQUENCE [LARGE SCALE GENOMIC DNA]</scope>
    <source>
        <strain evidence="8">Wuxi-XJTLU</strain>
    </source>
</reference>
<keyword evidence="3 7" id="KW-0812">Transmembrane</keyword>
<dbReference type="InterPro" id="IPR012446">
    <property type="entry name" value="CRAC_channel"/>
</dbReference>
<feature type="transmembrane region" description="Helical" evidence="7">
    <location>
        <begin position="276"/>
        <end position="299"/>
    </location>
</feature>
<gene>
    <name evidence="8" type="ORF">BIW11_11743</name>
</gene>
<evidence type="ECO:0000256" key="4">
    <source>
        <dbReference type="ARBA" id="ARBA00022989"/>
    </source>
</evidence>
<feature type="region of interest" description="Disordered" evidence="6">
    <location>
        <begin position="1"/>
        <end position="63"/>
    </location>
</feature>
<evidence type="ECO:0000256" key="2">
    <source>
        <dbReference type="ARBA" id="ARBA00008062"/>
    </source>
</evidence>
<dbReference type="Pfam" id="PF07856">
    <property type="entry name" value="Orai-1"/>
    <property type="match status" value="1"/>
</dbReference>
<evidence type="ECO:0000313" key="8">
    <source>
        <dbReference type="EMBL" id="OQR70256.1"/>
    </source>
</evidence>
<protein>
    <submittedName>
        <fullName evidence="8">Protein orai-2-like</fullName>
    </submittedName>
</protein>
<dbReference type="Gene3D" id="1.20.140.140">
    <property type="entry name" value="Calcium release-activated calcium channel protein Orai"/>
    <property type="match status" value="1"/>
</dbReference>
<dbReference type="InterPro" id="IPR038350">
    <property type="entry name" value="Orai_sf"/>
</dbReference>
<keyword evidence="4 7" id="KW-1133">Transmembrane helix</keyword>
<dbReference type="PANTHER" id="PTHR31501:SF7">
    <property type="entry name" value="CALCIUM RELEASE-ACTIVATED CALCIUM CHANNEL PROTEIN 1"/>
    <property type="match status" value="1"/>
</dbReference>
<dbReference type="EMBL" id="MNPL01018126">
    <property type="protein sequence ID" value="OQR70256.1"/>
    <property type="molecule type" value="Genomic_DNA"/>
</dbReference>
<feature type="compositionally biased region" description="Gly residues" evidence="6">
    <location>
        <begin position="1"/>
        <end position="11"/>
    </location>
</feature>
<organism evidence="8 9">
    <name type="scientific">Tropilaelaps mercedesae</name>
    <dbReference type="NCBI Taxonomy" id="418985"/>
    <lineage>
        <taxon>Eukaryota</taxon>
        <taxon>Metazoa</taxon>
        <taxon>Ecdysozoa</taxon>
        <taxon>Arthropoda</taxon>
        <taxon>Chelicerata</taxon>
        <taxon>Arachnida</taxon>
        <taxon>Acari</taxon>
        <taxon>Parasitiformes</taxon>
        <taxon>Mesostigmata</taxon>
        <taxon>Gamasina</taxon>
        <taxon>Dermanyssoidea</taxon>
        <taxon>Laelapidae</taxon>
        <taxon>Tropilaelaps</taxon>
    </lineage>
</organism>
<dbReference type="PANTHER" id="PTHR31501">
    <property type="entry name" value="CALCIUM RELEASE-ACTIVATED CALCIUM CHANNEL PROTEIN 1"/>
    <property type="match status" value="1"/>
</dbReference>
<dbReference type="STRING" id="418985.A0A1V9XA10"/>
<evidence type="ECO:0000256" key="3">
    <source>
        <dbReference type="ARBA" id="ARBA00022692"/>
    </source>
</evidence>
<dbReference type="OrthoDB" id="61124at2759"/>
<comment type="subcellular location">
    <subcellularLocation>
        <location evidence="1">Membrane</location>
        <topology evidence="1">Multi-pass membrane protein</topology>
    </subcellularLocation>
</comment>
<keyword evidence="9" id="KW-1185">Reference proteome</keyword>
<dbReference type="InParanoid" id="A0A1V9XA10"/>
<accession>A0A1V9XA10</accession>
<comment type="similarity">
    <text evidence="2">Belongs to the Orai family.</text>
</comment>
<dbReference type="AlphaFoldDB" id="A0A1V9XA10"/>